<keyword evidence="9 11" id="KW-0472">Membrane</keyword>
<dbReference type="InterPro" id="IPR026112">
    <property type="entry name" value="AMN"/>
</dbReference>
<evidence type="ECO:0000256" key="3">
    <source>
        <dbReference type="ARBA" id="ARBA00022448"/>
    </source>
</evidence>
<dbReference type="PANTHER" id="PTHR14995">
    <property type="entry name" value="AMNIONLESS"/>
    <property type="match status" value="1"/>
</dbReference>
<evidence type="ECO:0000256" key="4">
    <source>
        <dbReference type="ARBA" id="ARBA00022475"/>
    </source>
</evidence>
<evidence type="ECO:0000313" key="13">
    <source>
        <dbReference type="EMBL" id="KAL3110948.1"/>
    </source>
</evidence>
<feature type="region of interest" description="Disordered" evidence="10">
    <location>
        <begin position="488"/>
        <end position="520"/>
    </location>
</feature>
<dbReference type="Pfam" id="PF14828">
    <property type="entry name" value="Amnionless"/>
    <property type="match status" value="1"/>
</dbReference>
<dbReference type="EMBL" id="JBICBT010000527">
    <property type="protein sequence ID" value="KAL3110948.1"/>
    <property type="molecule type" value="Genomic_DNA"/>
</dbReference>
<keyword evidence="8 11" id="KW-1133">Transmembrane helix</keyword>
<feature type="transmembrane region" description="Helical" evidence="11">
    <location>
        <begin position="397"/>
        <end position="419"/>
    </location>
</feature>
<evidence type="ECO:0000313" key="14">
    <source>
        <dbReference type="Proteomes" id="UP001620626"/>
    </source>
</evidence>
<accession>A0ABD2L6S9</accession>
<keyword evidence="7" id="KW-0653">Protein transport</keyword>
<evidence type="ECO:0000256" key="8">
    <source>
        <dbReference type="ARBA" id="ARBA00022989"/>
    </source>
</evidence>
<dbReference type="AlphaFoldDB" id="A0ABD2L6S9"/>
<keyword evidence="3" id="KW-0813">Transport</keyword>
<evidence type="ECO:0000256" key="11">
    <source>
        <dbReference type="SAM" id="Phobius"/>
    </source>
</evidence>
<evidence type="ECO:0000256" key="12">
    <source>
        <dbReference type="SAM" id="SignalP"/>
    </source>
</evidence>
<feature type="chain" id="PRO_5044840721" description="Protein amnionless" evidence="12">
    <location>
        <begin position="22"/>
        <end position="520"/>
    </location>
</feature>
<proteinExistence type="predicted"/>
<evidence type="ECO:0000256" key="2">
    <source>
        <dbReference type="ARBA" id="ARBA00021200"/>
    </source>
</evidence>
<dbReference type="GO" id="GO:0005886">
    <property type="term" value="C:plasma membrane"/>
    <property type="evidence" value="ECO:0007669"/>
    <property type="project" value="UniProtKB-SubCell"/>
</dbReference>
<keyword evidence="4" id="KW-1003">Cell membrane</keyword>
<evidence type="ECO:0000256" key="5">
    <source>
        <dbReference type="ARBA" id="ARBA00022692"/>
    </source>
</evidence>
<protein>
    <recommendedName>
        <fullName evidence="2">Protein amnionless</fullName>
    </recommendedName>
</protein>
<evidence type="ECO:0000256" key="1">
    <source>
        <dbReference type="ARBA" id="ARBA00004251"/>
    </source>
</evidence>
<keyword evidence="5 11" id="KW-0812">Transmembrane</keyword>
<gene>
    <name evidence="13" type="ORF">niasHT_017721</name>
</gene>
<evidence type="ECO:0000256" key="6">
    <source>
        <dbReference type="ARBA" id="ARBA00022729"/>
    </source>
</evidence>
<dbReference type="Proteomes" id="UP001620626">
    <property type="component" value="Unassembled WGS sequence"/>
</dbReference>
<evidence type="ECO:0000256" key="9">
    <source>
        <dbReference type="ARBA" id="ARBA00023136"/>
    </source>
</evidence>
<name>A0ABD2L6S9_9BILA</name>
<comment type="subcellular location">
    <subcellularLocation>
        <location evidence="1">Cell membrane</location>
        <topology evidence="1">Single-pass type I membrane protein</topology>
    </subcellularLocation>
</comment>
<organism evidence="13 14">
    <name type="scientific">Heterodera trifolii</name>
    <dbReference type="NCBI Taxonomy" id="157864"/>
    <lineage>
        <taxon>Eukaryota</taxon>
        <taxon>Metazoa</taxon>
        <taxon>Ecdysozoa</taxon>
        <taxon>Nematoda</taxon>
        <taxon>Chromadorea</taxon>
        <taxon>Rhabditida</taxon>
        <taxon>Tylenchina</taxon>
        <taxon>Tylenchomorpha</taxon>
        <taxon>Tylenchoidea</taxon>
        <taxon>Heteroderidae</taxon>
        <taxon>Heteroderinae</taxon>
        <taxon>Heterodera</taxon>
    </lineage>
</organism>
<feature type="signal peptide" evidence="12">
    <location>
        <begin position="1"/>
        <end position="21"/>
    </location>
</feature>
<evidence type="ECO:0000256" key="10">
    <source>
        <dbReference type="SAM" id="MobiDB-lite"/>
    </source>
</evidence>
<dbReference type="PANTHER" id="PTHR14995:SF2">
    <property type="entry name" value="PROTEIN AMNIONLESS"/>
    <property type="match status" value="1"/>
</dbReference>
<keyword evidence="14" id="KW-1185">Reference proteome</keyword>
<feature type="compositionally biased region" description="Acidic residues" evidence="10">
    <location>
        <begin position="493"/>
        <end position="503"/>
    </location>
</feature>
<keyword evidence="6 12" id="KW-0732">Signal</keyword>
<dbReference type="GO" id="GO:0015031">
    <property type="term" value="P:protein transport"/>
    <property type="evidence" value="ECO:0007669"/>
    <property type="project" value="UniProtKB-KW"/>
</dbReference>
<evidence type="ECO:0000256" key="7">
    <source>
        <dbReference type="ARBA" id="ARBA00022927"/>
    </source>
</evidence>
<comment type="caution">
    <text evidence="13">The sequence shown here is derived from an EMBL/GenBank/DDBJ whole genome shotgun (WGS) entry which is preliminary data.</text>
</comment>
<sequence length="520" mass="59829">MFRVPLFPIFLLFFPCRGTFLFRWLPSNSLSDPQNWLPPGSVPCVDDNVRLDSDNDAAVDQKNIVVANLDGPLRDTEFGTALRAPNWQCAKRDRPEDAIFNAHYNEPNFFDFNNWQILSESSAQMPSLLRLDAERVPSEEDRVLFPDDATSKVFIDVPARIKSFNISGQSLTSLDLWHLLQTVEGQFRFRMGERISMAVNSVDQLQYRWPIDTVFTVTDDDEQQIEQPPRKQRAEFFGRPNSNFAEPQFSSLCGFIQCVPTEPYCAQPVQAVGQCCPHCGAMLRFRKSALNFTKAFAVVDQFIRAQMALPRGAGVSFVRLDRDDFHPLYQISVLSNHPANFDESEYCSIMWSVFRKIQQRTINDHLPIEYQPTDSAEFFDIRPKCSIQLGILHWKTVFKAIGFVLLVGIVLGLMCYSYYRHSPSFRLFVHELLSRQHRTIQVTWRRTHERVEMIRKENEEEKVDGNGGGGASFLAEFANRAFSWKMEKKDDDNNYDDDDDEAKEEAADIHSDKALAEEKV</sequence>
<reference evidence="13 14" key="1">
    <citation type="submission" date="2024-10" db="EMBL/GenBank/DDBJ databases">
        <authorList>
            <person name="Kim D."/>
        </authorList>
    </citation>
    <scope>NUCLEOTIDE SEQUENCE [LARGE SCALE GENOMIC DNA]</scope>
    <source>
        <strain evidence="13">BH-2024</strain>
    </source>
</reference>
<feature type="compositionally biased region" description="Basic and acidic residues" evidence="10">
    <location>
        <begin position="504"/>
        <end position="520"/>
    </location>
</feature>